<proteinExistence type="predicted"/>
<accession>A0A8J3JYV9</accession>
<dbReference type="RefSeq" id="WP_191839537.1">
    <property type="nucleotide sequence ID" value="NZ_BAAALB010000007.1"/>
</dbReference>
<evidence type="ECO:0000313" key="2">
    <source>
        <dbReference type="EMBL" id="GIF87645.1"/>
    </source>
</evidence>
<evidence type="ECO:0000313" key="3">
    <source>
        <dbReference type="Proteomes" id="UP000619293"/>
    </source>
</evidence>
<sequence>MWDLSGLRSAGTPAERLLADMGPDGLGPVRAAIADPWFVSAIAWQNPDLVRDWLGVRHLAASADTPDRRLRTSHQRILGAYLQRYAAKNDVIGFSGPTCSARWSDAAGQPLLVRPGRAITGPPRVRFEPWGLEQLVDTWADQRRLRWHMPVTRDRSSLVHQGRLFRSAPPLDVGPLQAAIHHRADGTRSAADLFDELAKRGLAQDPAAFGDTLAALADLAVVDWRFRVPLDHQPELALREQIARIADPDVRAELLAVLDRLDAARLKISRIAGAGLQPIRLTEAMTELDTEFGLATGESARRHATGRHTGHGRRLLYLDTTRDVEVILGPELQAALAEPLGLLLDSARWLTAQVAELARNTFDALLDRLGRSQIPLLTAFEELEAAMSGEPGGQLRALLDELRRRWTEVLGVSPAQRRVDLDVSDVAGRVRTAFEAADYGWAAARQHAPDLMLAVDRWDGDQPAEFRWILGELHLAVNTLENRVFTTGHPNPEIIEAAVADDFAAGRIVSTFDRTSPRFNARVYPPLSFDVPDRYRHWAWHAKDTLPPERDRIPGAALWLHRTTQGQLRVRSVDREFEADVVEVMGEFLSGCVAEQFALLPLDWTHLPRVTLGRLVVVRETWRVDARELADGPCGLAEHGVPRHSFAIIPGEAKPILVDLESRVSALQLTRSVCRALQRDPDAAITVSEMLPAFEHLWLHDAQGRRYTSELRVVAVDTSEHERVLPCC</sequence>
<keyword evidence="3" id="KW-1185">Reference proteome</keyword>
<name>A0A8J3JYV9_9ACTN</name>
<dbReference type="Proteomes" id="UP000619293">
    <property type="component" value="Unassembled WGS sequence"/>
</dbReference>
<dbReference type="Pfam" id="PF04738">
    <property type="entry name" value="Lant_dehydr_N"/>
    <property type="match status" value="1"/>
</dbReference>
<dbReference type="AlphaFoldDB" id="A0A8J3JYV9"/>
<comment type="caution">
    <text evidence="2">The sequence shown here is derived from an EMBL/GenBank/DDBJ whole genome shotgun (WGS) entry which is preliminary data.</text>
</comment>
<feature type="domain" description="Lantibiotic dehydratase N-terminal" evidence="1">
    <location>
        <begin position="34"/>
        <end position="381"/>
    </location>
</feature>
<organism evidence="2 3">
    <name type="scientific">Catellatospora chokoriensis</name>
    <dbReference type="NCBI Taxonomy" id="310353"/>
    <lineage>
        <taxon>Bacteria</taxon>
        <taxon>Bacillati</taxon>
        <taxon>Actinomycetota</taxon>
        <taxon>Actinomycetes</taxon>
        <taxon>Micromonosporales</taxon>
        <taxon>Micromonosporaceae</taxon>
        <taxon>Catellatospora</taxon>
    </lineage>
</organism>
<dbReference type="InterPro" id="IPR006827">
    <property type="entry name" value="Lant_deHydtase_N"/>
</dbReference>
<gene>
    <name evidence="2" type="ORF">Cch02nite_10890</name>
</gene>
<dbReference type="EMBL" id="BONG01000005">
    <property type="protein sequence ID" value="GIF87645.1"/>
    <property type="molecule type" value="Genomic_DNA"/>
</dbReference>
<evidence type="ECO:0000259" key="1">
    <source>
        <dbReference type="Pfam" id="PF04738"/>
    </source>
</evidence>
<reference evidence="2 3" key="1">
    <citation type="submission" date="2021-01" db="EMBL/GenBank/DDBJ databases">
        <title>Whole genome shotgun sequence of Catellatospora chokoriensis NBRC 107358.</title>
        <authorList>
            <person name="Komaki H."/>
            <person name="Tamura T."/>
        </authorList>
    </citation>
    <scope>NUCLEOTIDE SEQUENCE [LARGE SCALE GENOMIC DNA]</scope>
    <source>
        <strain evidence="2 3">NBRC 107358</strain>
    </source>
</reference>
<protein>
    <recommendedName>
        <fullName evidence="1">Lantibiotic dehydratase N-terminal domain-containing protein</fullName>
    </recommendedName>
</protein>